<accession>A0A9W6FE09</accession>
<keyword evidence="2" id="KW-1185">Reference proteome</keyword>
<dbReference type="EMBL" id="BSBO01000050">
    <property type="protein sequence ID" value="GLG06158.1"/>
    <property type="molecule type" value="Genomic_DNA"/>
</dbReference>
<organism evidence="1 2">
    <name type="scientific">Sellimonas catena</name>
    <dbReference type="NCBI Taxonomy" id="2994035"/>
    <lineage>
        <taxon>Bacteria</taxon>
        <taxon>Bacillati</taxon>
        <taxon>Bacillota</taxon>
        <taxon>Clostridia</taxon>
        <taxon>Lachnospirales</taxon>
        <taxon>Lachnospiraceae</taxon>
        <taxon>Sellimonas</taxon>
    </lineage>
</organism>
<evidence type="ECO:0000313" key="1">
    <source>
        <dbReference type="EMBL" id="GLG06158.1"/>
    </source>
</evidence>
<evidence type="ECO:0008006" key="3">
    <source>
        <dbReference type="Google" id="ProtNLM"/>
    </source>
</evidence>
<name>A0A9W6FE09_9FIRM</name>
<reference evidence="1 2" key="1">
    <citation type="journal article" date="2023" name="Int. J. Syst. Evol. Microbiol.">
        <title>Sellimonas catena sp. nov., isolated from human faeces.</title>
        <authorList>
            <person name="Hisatomi A."/>
            <person name="Ohkuma M."/>
            <person name="Sakamoto M."/>
        </authorList>
    </citation>
    <scope>NUCLEOTIDE SEQUENCE [LARGE SCALE GENOMIC DNA]</scope>
    <source>
        <strain evidence="1 2">12EGH17</strain>
    </source>
</reference>
<gene>
    <name evidence="1" type="ORF">Selli1_33320</name>
</gene>
<protein>
    <recommendedName>
        <fullName evidence="3">Replication terminator protein</fullName>
    </recommendedName>
</protein>
<dbReference type="Proteomes" id="UP001145145">
    <property type="component" value="Unassembled WGS sequence"/>
</dbReference>
<proteinExistence type="predicted"/>
<dbReference type="AlphaFoldDB" id="A0A9W6FE09"/>
<sequence>MKHINIEQFSNGELTQQINRELEAVARNIADPNTDAKATRKITVSIVMKPNEKRDFITTSITTKSTLAPTLGAVTALCVGKDLKTGDVDVAEVGNQIPGQMSIQDVEASRAEMDEVDGKTVNLETGEIVETDGKVVDLRAAREA</sequence>
<comment type="caution">
    <text evidence="1">The sequence shown here is derived from an EMBL/GenBank/DDBJ whole genome shotgun (WGS) entry which is preliminary data.</text>
</comment>
<evidence type="ECO:0000313" key="2">
    <source>
        <dbReference type="Proteomes" id="UP001145145"/>
    </source>
</evidence>
<dbReference type="RefSeq" id="WP_281874172.1">
    <property type="nucleotide sequence ID" value="NZ_BSBO01000050.1"/>
</dbReference>